<protein>
    <recommendedName>
        <fullName evidence="4">TauD/TfdA-like domain-containing protein</fullName>
    </recommendedName>
</protein>
<gene>
    <name evidence="2" type="ORF">K8V32_01000</name>
</gene>
<dbReference type="InterPro" id="IPR042098">
    <property type="entry name" value="TauD-like_sf"/>
</dbReference>
<dbReference type="RefSeq" id="WP_303901515.1">
    <property type="nucleotide sequence ID" value="NZ_DYXC01000015.1"/>
</dbReference>
<dbReference type="EMBL" id="DYXC01000015">
    <property type="protein sequence ID" value="HJF13368.1"/>
    <property type="molecule type" value="Genomic_DNA"/>
</dbReference>
<reference evidence="2" key="1">
    <citation type="journal article" date="2021" name="PeerJ">
        <title>Extensive microbial diversity within the chicken gut microbiome revealed by metagenomics and culture.</title>
        <authorList>
            <person name="Gilroy R."/>
            <person name="Ravi A."/>
            <person name="Getino M."/>
            <person name="Pursley I."/>
            <person name="Horton D.L."/>
            <person name="Alikhan N.F."/>
            <person name="Baker D."/>
            <person name="Gharbi K."/>
            <person name="Hall N."/>
            <person name="Watson M."/>
            <person name="Adriaenssens E.M."/>
            <person name="Foster-Nyarko E."/>
            <person name="Jarju S."/>
            <person name="Secka A."/>
            <person name="Antonio M."/>
            <person name="Oren A."/>
            <person name="Chaudhuri R.R."/>
            <person name="La Ragione R."/>
            <person name="Hildebrand F."/>
            <person name="Pallen M.J."/>
        </authorList>
    </citation>
    <scope>NUCLEOTIDE SEQUENCE</scope>
    <source>
        <strain evidence="2">ChiHjej13B12-14962</strain>
    </source>
</reference>
<dbReference type="Gene3D" id="3.60.130.10">
    <property type="entry name" value="Clavaminate synthase-like"/>
    <property type="match status" value="1"/>
</dbReference>
<organism evidence="2 3">
    <name type="scientific">Enteractinococcus helveticum</name>
    <dbReference type="NCBI Taxonomy" id="1837282"/>
    <lineage>
        <taxon>Bacteria</taxon>
        <taxon>Bacillati</taxon>
        <taxon>Actinomycetota</taxon>
        <taxon>Actinomycetes</taxon>
        <taxon>Micrococcales</taxon>
        <taxon>Micrococcaceae</taxon>
    </lineage>
</organism>
<dbReference type="AlphaFoldDB" id="A0A921FJR3"/>
<evidence type="ECO:0000256" key="1">
    <source>
        <dbReference type="ARBA" id="ARBA00023002"/>
    </source>
</evidence>
<evidence type="ECO:0000313" key="3">
    <source>
        <dbReference type="Proteomes" id="UP000703315"/>
    </source>
</evidence>
<sequence length="217" mass="24777">MISEMDKLFNEAHRSGLAIGELTLLTLSWAFEDSLLNWLEQHNFQPLKNRPNEDPISELKPQTRETANPFSLSATTGLDQQPLHTDGAHLRSTPDFVLLWSETANDTSTRVWRVPRIPQDSQNGVFVVHNGKERWLTQAYNDGTIRFDPGCMSPADQSARGLSRILTTPPEQEIEHIHWDARGKIVVIDNKRILHGRSRLSEGDNTRRLKRLAVKRK</sequence>
<evidence type="ECO:0000313" key="2">
    <source>
        <dbReference type="EMBL" id="HJF13368.1"/>
    </source>
</evidence>
<reference evidence="2" key="2">
    <citation type="submission" date="2021-09" db="EMBL/GenBank/DDBJ databases">
        <authorList>
            <person name="Gilroy R."/>
        </authorList>
    </citation>
    <scope>NUCLEOTIDE SEQUENCE</scope>
    <source>
        <strain evidence="2">ChiHjej13B12-14962</strain>
    </source>
</reference>
<proteinExistence type="predicted"/>
<accession>A0A921FJR3</accession>
<dbReference type="SUPFAM" id="SSF51197">
    <property type="entry name" value="Clavaminate synthase-like"/>
    <property type="match status" value="1"/>
</dbReference>
<comment type="caution">
    <text evidence="2">The sequence shown here is derived from an EMBL/GenBank/DDBJ whole genome shotgun (WGS) entry which is preliminary data.</text>
</comment>
<name>A0A921FJR3_9MICC</name>
<dbReference type="GO" id="GO:0016491">
    <property type="term" value="F:oxidoreductase activity"/>
    <property type="evidence" value="ECO:0007669"/>
    <property type="project" value="UniProtKB-KW"/>
</dbReference>
<evidence type="ECO:0008006" key="4">
    <source>
        <dbReference type="Google" id="ProtNLM"/>
    </source>
</evidence>
<dbReference type="Proteomes" id="UP000703315">
    <property type="component" value="Unassembled WGS sequence"/>
</dbReference>
<keyword evidence="1" id="KW-0560">Oxidoreductase</keyword>